<accession>A0AAD7I8L1</accession>
<feature type="region of interest" description="Disordered" evidence="1">
    <location>
        <begin position="69"/>
        <end position="92"/>
    </location>
</feature>
<dbReference type="EMBL" id="JARKIB010000122">
    <property type="protein sequence ID" value="KAJ7736311.1"/>
    <property type="molecule type" value="Genomic_DNA"/>
</dbReference>
<feature type="compositionally biased region" description="Basic and acidic residues" evidence="1">
    <location>
        <begin position="1"/>
        <end position="18"/>
    </location>
</feature>
<feature type="region of interest" description="Disordered" evidence="1">
    <location>
        <begin position="1"/>
        <end position="42"/>
    </location>
</feature>
<feature type="region of interest" description="Disordered" evidence="1">
    <location>
        <begin position="211"/>
        <end position="267"/>
    </location>
</feature>
<dbReference type="AlphaFoldDB" id="A0AAD7I8L1"/>
<gene>
    <name evidence="2" type="ORF">B0H16DRAFT_1695422</name>
</gene>
<feature type="compositionally biased region" description="Basic and acidic residues" evidence="1">
    <location>
        <begin position="237"/>
        <end position="253"/>
    </location>
</feature>
<feature type="compositionally biased region" description="Basic and acidic residues" evidence="1">
    <location>
        <begin position="211"/>
        <end position="228"/>
    </location>
</feature>
<proteinExistence type="predicted"/>
<sequence length="267" mass="28809">MGKDKKEYTNKNAEEESRATVPTLARRGMDTLGFEEGGRPDGGLWEICTRRIQRKIDLNEPIIVCARRQRLNQDSSPPPESTSGDPGNPDPPFAFVVAAPFSAEKFGAPSLPRCGGAVLLLVRSRGAVGGKSDPVIILRGGNDQPGRRSVQDAARIATAVGIATGWTWGEAGRDATRARGQAAECSHAFQRPRDDTGKQDAVHDACTHWGADSRDATRDGMMDGRTDIECGVLGPPEEERARETRRTARKVDDPSGVGFNFSGRGRE</sequence>
<evidence type="ECO:0000313" key="3">
    <source>
        <dbReference type="Proteomes" id="UP001215598"/>
    </source>
</evidence>
<protein>
    <submittedName>
        <fullName evidence="2">Uncharacterized protein</fullName>
    </submittedName>
</protein>
<name>A0AAD7I8L1_9AGAR</name>
<reference evidence="2" key="1">
    <citation type="submission" date="2023-03" db="EMBL/GenBank/DDBJ databases">
        <title>Massive genome expansion in bonnet fungi (Mycena s.s.) driven by repeated elements and novel gene families across ecological guilds.</title>
        <authorList>
            <consortium name="Lawrence Berkeley National Laboratory"/>
            <person name="Harder C.B."/>
            <person name="Miyauchi S."/>
            <person name="Viragh M."/>
            <person name="Kuo A."/>
            <person name="Thoen E."/>
            <person name="Andreopoulos B."/>
            <person name="Lu D."/>
            <person name="Skrede I."/>
            <person name="Drula E."/>
            <person name="Henrissat B."/>
            <person name="Morin E."/>
            <person name="Kohler A."/>
            <person name="Barry K."/>
            <person name="LaButti K."/>
            <person name="Morin E."/>
            <person name="Salamov A."/>
            <person name="Lipzen A."/>
            <person name="Mereny Z."/>
            <person name="Hegedus B."/>
            <person name="Baldrian P."/>
            <person name="Stursova M."/>
            <person name="Weitz H."/>
            <person name="Taylor A."/>
            <person name="Grigoriev I.V."/>
            <person name="Nagy L.G."/>
            <person name="Martin F."/>
            <person name="Kauserud H."/>
        </authorList>
    </citation>
    <scope>NUCLEOTIDE SEQUENCE</scope>
    <source>
        <strain evidence="2">CBHHK182m</strain>
    </source>
</reference>
<organism evidence="2 3">
    <name type="scientific">Mycena metata</name>
    <dbReference type="NCBI Taxonomy" id="1033252"/>
    <lineage>
        <taxon>Eukaryota</taxon>
        <taxon>Fungi</taxon>
        <taxon>Dikarya</taxon>
        <taxon>Basidiomycota</taxon>
        <taxon>Agaricomycotina</taxon>
        <taxon>Agaricomycetes</taxon>
        <taxon>Agaricomycetidae</taxon>
        <taxon>Agaricales</taxon>
        <taxon>Marasmiineae</taxon>
        <taxon>Mycenaceae</taxon>
        <taxon>Mycena</taxon>
    </lineage>
</organism>
<keyword evidence="3" id="KW-1185">Reference proteome</keyword>
<evidence type="ECO:0000256" key="1">
    <source>
        <dbReference type="SAM" id="MobiDB-lite"/>
    </source>
</evidence>
<dbReference type="Proteomes" id="UP001215598">
    <property type="component" value="Unassembled WGS sequence"/>
</dbReference>
<evidence type="ECO:0000313" key="2">
    <source>
        <dbReference type="EMBL" id="KAJ7736311.1"/>
    </source>
</evidence>
<comment type="caution">
    <text evidence="2">The sequence shown here is derived from an EMBL/GenBank/DDBJ whole genome shotgun (WGS) entry which is preliminary data.</text>
</comment>